<keyword evidence="3" id="KW-1185">Reference proteome</keyword>
<organism evidence="2">
    <name type="scientific">Salvia splendens</name>
    <name type="common">Scarlet sage</name>
    <dbReference type="NCBI Taxonomy" id="180675"/>
    <lineage>
        <taxon>Eukaryota</taxon>
        <taxon>Viridiplantae</taxon>
        <taxon>Streptophyta</taxon>
        <taxon>Embryophyta</taxon>
        <taxon>Tracheophyta</taxon>
        <taxon>Spermatophyta</taxon>
        <taxon>Magnoliopsida</taxon>
        <taxon>eudicotyledons</taxon>
        <taxon>Gunneridae</taxon>
        <taxon>Pentapetalae</taxon>
        <taxon>asterids</taxon>
        <taxon>lamiids</taxon>
        <taxon>Lamiales</taxon>
        <taxon>Lamiaceae</taxon>
        <taxon>Nepetoideae</taxon>
        <taxon>Mentheae</taxon>
        <taxon>Salviinae</taxon>
        <taxon>Salvia</taxon>
        <taxon>Salvia subgen. Calosphace</taxon>
        <taxon>core Calosphace</taxon>
    </lineage>
</organism>
<feature type="coiled-coil region" evidence="1">
    <location>
        <begin position="218"/>
        <end position="358"/>
    </location>
</feature>
<gene>
    <name evidence="2" type="ORF">SASPL_109388</name>
</gene>
<name>A0A8X9A949_SALSN</name>
<proteinExistence type="predicted"/>
<dbReference type="PANTHER" id="PTHR46405">
    <property type="entry name" value="OS05G0141500 PROTEIN"/>
    <property type="match status" value="1"/>
</dbReference>
<dbReference type="EMBL" id="PNBA02000003">
    <property type="protein sequence ID" value="KAG6431309.1"/>
    <property type="molecule type" value="Genomic_DNA"/>
</dbReference>
<comment type="caution">
    <text evidence="2">The sequence shown here is derived from an EMBL/GenBank/DDBJ whole genome shotgun (WGS) entry which is preliminary data.</text>
</comment>
<dbReference type="Proteomes" id="UP000298416">
    <property type="component" value="Unassembled WGS sequence"/>
</dbReference>
<dbReference type="AlphaFoldDB" id="A0A8X9A949"/>
<evidence type="ECO:0000256" key="1">
    <source>
        <dbReference type="SAM" id="Coils"/>
    </source>
</evidence>
<sequence length="389" mass="44471">MKDQDKEELQGSDWDNPVASHIEELLTKNLSATLCSALKKIVESGYTKEVAETAILYSSLFNGSKDTVFNVVDSALTTLKREKEMSIAMKFPVFERPPDGGLKGGADVSDTPDAKDYYSSIRFDETLQEYIVEDIKDEAIRILVPHKCKIEKELQGWTEWANEKVMHAAQRLGKARAELEKLKKVKHALVDSTIKQLSELEYAMTNATGQIQVANCTVARIEEEHDLLMNDMEAAKMRAMRVATNLHSATEREQETLRKMQSLDADKAIIQDQLTDLKHQITALNNRLEKARGRKVQFKALWKQEEKEKTKAQNKIDSLRRKLEEEEAAMKIEAENIKQAAEKEMQKCTEDIKRIQKMVMELSFESEKSKKCTQALIRTRGVPPMNWHL</sequence>
<evidence type="ECO:0000313" key="2">
    <source>
        <dbReference type="EMBL" id="KAG6431309.1"/>
    </source>
</evidence>
<reference evidence="2" key="1">
    <citation type="submission" date="2018-01" db="EMBL/GenBank/DDBJ databases">
        <authorList>
            <person name="Mao J.F."/>
        </authorList>
    </citation>
    <scope>NUCLEOTIDE SEQUENCE</scope>
    <source>
        <strain evidence="2">Huo1</strain>
        <tissue evidence="2">Leaf</tissue>
    </source>
</reference>
<accession>A0A8X9A949</accession>
<evidence type="ECO:0000313" key="3">
    <source>
        <dbReference type="Proteomes" id="UP000298416"/>
    </source>
</evidence>
<reference evidence="2" key="2">
    <citation type="submission" date="2020-08" db="EMBL/GenBank/DDBJ databases">
        <title>Plant Genome Project.</title>
        <authorList>
            <person name="Zhang R.-G."/>
        </authorList>
    </citation>
    <scope>NUCLEOTIDE SEQUENCE</scope>
    <source>
        <strain evidence="2">Huo1</strain>
        <tissue evidence="2">Leaf</tissue>
    </source>
</reference>
<dbReference type="PANTHER" id="PTHR46405:SF9">
    <property type="entry name" value="E3 UBIQUITIN-PROTEIN LIGASE RF298"/>
    <property type="match status" value="1"/>
</dbReference>
<protein>
    <submittedName>
        <fullName evidence="2">Uncharacterized protein</fullName>
    </submittedName>
</protein>
<keyword evidence="1" id="KW-0175">Coiled coil</keyword>
<dbReference type="InterPro" id="IPR046934">
    <property type="entry name" value="PIR2-like"/>
</dbReference>